<gene>
    <name evidence="9" type="ORF">MGU_05057</name>
</gene>
<dbReference type="EMBL" id="AZNH01000014">
    <property type="protein sequence ID" value="KID87819.1"/>
    <property type="molecule type" value="Genomic_DNA"/>
</dbReference>
<keyword evidence="7" id="KW-0326">Glycosidase</keyword>
<dbReference type="GO" id="GO:0008496">
    <property type="term" value="F:mannan endo-1,6-alpha-mannosidase activity"/>
    <property type="evidence" value="ECO:0007669"/>
    <property type="project" value="UniProtKB-EC"/>
</dbReference>
<comment type="similarity">
    <text evidence="2">Belongs to the glycosyl hydrolase 76 family.</text>
</comment>
<dbReference type="GO" id="GO:0009272">
    <property type="term" value="P:fungal-type cell wall biogenesis"/>
    <property type="evidence" value="ECO:0007669"/>
    <property type="project" value="TreeGrafter"/>
</dbReference>
<sequence length="276" mass="30498">MKLPSSPFMLLAAGRLSVAASVFSLDSDDEIKKSASILAWDMLQYYHGNESGGTPGILPGPPPAGDYYWWEGGAMWGTLIQYWALTGDSTYNNIIMQAMQFQVGEGQDYMPRNVTASLGNDDQAFWGMAAMLAAENKFPDPPANRPGWLGLAQAVFNTQASPQRHDSTCGGGLRWQIPFTNNGYGYKNSIANGCFFNMAARLARYTGDTKYSDWAEKTWDWVEKTGFIDPKNYAIYDGANVANQCKDINKVQYSYNNAIFAEGAAFMYNIASLSLY</sequence>
<dbReference type="Proteomes" id="UP000031192">
    <property type="component" value="Unassembled WGS sequence"/>
</dbReference>
<dbReference type="GO" id="GO:0016052">
    <property type="term" value="P:carbohydrate catabolic process"/>
    <property type="evidence" value="ECO:0007669"/>
    <property type="project" value="InterPro"/>
</dbReference>
<dbReference type="InterPro" id="IPR008928">
    <property type="entry name" value="6-hairpin_glycosidase_sf"/>
</dbReference>
<protein>
    <recommendedName>
        <fullName evidence="3">mannan endo-1,6-alpha-mannosidase</fullName>
        <ecNumber evidence="3">3.2.1.101</ecNumber>
    </recommendedName>
</protein>
<dbReference type="OrthoDB" id="4187847at2759"/>
<feature type="signal peptide" evidence="8">
    <location>
        <begin position="1"/>
        <end position="19"/>
    </location>
</feature>
<feature type="chain" id="PRO_5002093367" description="mannan endo-1,6-alpha-mannosidase" evidence="8">
    <location>
        <begin position="20"/>
        <end position="276"/>
    </location>
</feature>
<keyword evidence="4 8" id="KW-0732">Signal</keyword>
<dbReference type="InterPro" id="IPR005198">
    <property type="entry name" value="Glyco_hydro_76"/>
</dbReference>
<keyword evidence="6" id="KW-0325">Glycoprotein</keyword>
<keyword evidence="5 9" id="KW-0378">Hydrolase</keyword>
<dbReference type="HOGENOM" id="CLU_025694_0_0_1"/>
<evidence type="ECO:0000256" key="1">
    <source>
        <dbReference type="ARBA" id="ARBA00001452"/>
    </source>
</evidence>
<evidence type="ECO:0000256" key="3">
    <source>
        <dbReference type="ARBA" id="ARBA00012350"/>
    </source>
</evidence>
<dbReference type="PANTHER" id="PTHR12145:SF36">
    <property type="entry name" value="MANNAN ENDO-1,6-ALPHA-MANNOSIDASE DCW1"/>
    <property type="match status" value="1"/>
</dbReference>
<dbReference type="PANTHER" id="PTHR12145">
    <property type="entry name" value="MANNAN ENDO-1,6-ALPHA-MANNOSIDASE DCW1"/>
    <property type="match status" value="1"/>
</dbReference>
<organism evidence="9 10">
    <name type="scientific">Metarhizium guizhouense (strain ARSEF 977)</name>
    <dbReference type="NCBI Taxonomy" id="1276136"/>
    <lineage>
        <taxon>Eukaryota</taxon>
        <taxon>Fungi</taxon>
        <taxon>Dikarya</taxon>
        <taxon>Ascomycota</taxon>
        <taxon>Pezizomycotina</taxon>
        <taxon>Sordariomycetes</taxon>
        <taxon>Hypocreomycetidae</taxon>
        <taxon>Hypocreales</taxon>
        <taxon>Clavicipitaceae</taxon>
        <taxon>Metarhizium</taxon>
    </lineage>
</organism>
<comment type="catalytic activity">
    <reaction evidence="1">
        <text>Random hydrolysis of (1-&gt;6)-alpha-D-mannosidic linkages in unbranched (1-&gt;6)-mannans.</text>
        <dbReference type="EC" id="3.2.1.101"/>
    </reaction>
</comment>
<evidence type="ECO:0000256" key="7">
    <source>
        <dbReference type="ARBA" id="ARBA00023295"/>
    </source>
</evidence>
<dbReference type="Pfam" id="PF03663">
    <property type="entry name" value="Glyco_hydro_76"/>
    <property type="match status" value="1"/>
</dbReference>
<evidence type="ECO:0000313" key="10">
    <source>
        <dbReference type="Proteomes" id="UP000031192"/>
    </source>
</evidence>
<keyword evidence="10" id="KW-1185">Reference proteome</keyword>
<dbReference type="SUPFAM" id="SSF48208">
    <property type="entry name" value="Six-hairpin glycosidases"/>
    <property type="match status" value="1"/>
</dbReference>
<reference evidence="9 10" key="1">
    <citation type="journal article" date="2014" name="Proc. Natl. Acad. Sci. U.S.A.">
        <title>Trajectory and genomic determinants of fungal-pathogen speciation and host adaptation.</title>
        <authorList>
            <person name="Hu X."/>
            <person name="Xiao G."/>
            <person name="Zheng P."/>
            <person name="Shang Y."/>
            <person name="Su Y."/>
            <person name="Zhang X."/>
            <person name="Liu X."/>
            <person name="Zhan S."/>
            <person name="St Leger R.J."/>
            <person name="Wang C."/>
        </authorList>
    </citation>
    <scope>NUCLEOTIDE SEQUENCE [LARGE SCALE GENOMIC DNA]</scope>
    <source>
        <strain evidence="9 10">ARSEF 977</strain>
    </source>
</reference>
<dbReference type="EC" id="3.2.1.101" evidence="3"/>
<evidence type="ECO:0000256" key="8">
    <source>
        <dbReference type="SAM" id="SignalP"/>
    </source>
</evidence>
<dbReference type="InterPro" id="IPR014480">
    <property type="entry name" value="Mannan-1_6-alpha_mannosidase"/>
</dbReference>
<evidence type="ECO:0000256" key="6">
    <source>
        <dbReference type="ARBA" id="ARBA00023180"/>
    </source>
</evidence>
<evidence type="ECO:0000256" key="5">
    <source>
        <dbReference type="ARBA" id="ARBA00022801"/>
    </source>
</evidence>
<evidence type="ECO:0000256" key="2">
    <source>
        <dbReference type="ARBA" id="ARBA00009699"/>
    </source>
</evidence>
<comment type="caution">
    <text evidence="9">The sequence shown here is derived from an EMBL/GenBank/DDBJ whole genome shotgun (WGS) entry which is preliminary data.</text>
</comment>
<proteinExistence type="inferred from homology"/>
<accession>A0A0B4I4U1</accession>
<evidence type="ECO:0000256" key="4">
    <source>
        <dbReference type="ARBA" id="ARBA00022729"/>
    </source>
</evidence>
<name>A0A0B4I4U1_METGA</name>
<dbReference type="Gene3D" id="1.50.10.20">
    <property type="match status" value="1"/>
</dbReference>
<evidence type="ECO:0000313" key="9">
    <source>
        <dbReference type="EMBL" id="KID87819.1"/>
    </source>
</evidence>
<dbReference type="AlphaFoldDB" id="A0A0B4I4U1"/>